<accession>A0ABW7QE88</accession>
<keyword evidence="2" id="KW-1185">Reference proteome</keyword>
<sequence length="41" mass="4339">MARQIITTLDAPRASLFSQGVRVDSTPGTLVSITLTAHVVD</sequence>
<organism evidence="1 2">
    <name type="scientific">Microbacterium alkaliflavum</name>
    <dbReference type="NCBI Taxonomy" id="3248839"/>
    <lineage>
        <taxon>Bacteria</taxon>
        <taxon>Bacillati</taxon>
        <taxon>Actinomycetota</taxon>
        <taxon>Actinomycetes</taxon>
        <taxon>Micrococcales</taxon>
        <taxon>Microbacteriaceae</taxon>
        <taxon>Microbacterium</taxon>
    </lineage>
</organism>
<protein>
    <submittedName>
        <fullName evidence="1">Uncharacterized protein</fullName>
    </submittedName>
</protein>
<gene>
    <name evidence="1" type="ORF">ACH3VR_22865</name>
</gene>
<reference evidence="1 2" key="1">
    <citation type="submission" date="2024-09" db="EMBL/GenBank/DDBJ databases">
        <authorList>
            <person name="Pan X."/>
        </authorList>
    </citation>
    <scope>NUCLEOTIDE SEQUENCE [LARGE SCALE GENOMIC DNA]</scope>
    <source>
        <strain evidence="1 2">B2969</strain>
    </source>
</reference>
<evidence type="ECO:0000313" key="1">
    <source>
        <dbReference type="EMBL" id="MFH8253226.1"/>
    </source>
</evidence>
<comment type="caution">
    <text evidence="1">The sequence shown here is derived from an EMBL/GenBank/DDBJ whole genome shotgun (WGS) entry which is preliminary data.</text>
</comment>
<proteinExistence type="predicted"/>
<name>A0ABW7QE88_9MICO</name>
<dbReference type="EMBL" id="JBIQWL010000019">
    <property type="protein sequence ID" value="MFH8253226.1"/>
    <property type="molecule type" value="Genomic_DNA"/>
</dbReference>
<dbReference type="RefSeq" id="WP_397558652.1">
    <property type="nucleotide sequence ID" value="NZ_JBIQWL010000019.1"/>
</dbReference>
<evidence type="ECO:0000313" key="2">
    <source>
        <dbReference type="Proteomes" id="UP001610861"/>
    </source>
</evidence>
<dbReference type="Proteomes" id="UP001610861">
    <property type="component" value="Unassembled WGS sequence"/>
</dbReference>